<keyword evidence="3" id="KW-1185">Reference proteome</keyword>
<proteinExistence type="inferred from homology"/>
<organism evidence="2 3">
    <name type="scientific">Arthrobacter gyeryongensis</name>
    <dbReference type="NCBI Taxonomy" id="1650592"/>
    <lineage>
        <taxon>Bacteria</taxon>
        <taxon>Bacillati</taxon>
        <taxon>Actinomycetota</taxon>
        <taxon>Actinomycetes</taxon>
        <taxon>Micrococcales</taxon>
        <taxon>Micrococcaceae</taxon>
        <taxon>Arthrobacter</taxon>
    </lineage>
</organism>
<evidence type="ECO:0000313" key="2">
    <source>
        <dbReference type="EMBL" id="GAA5199021.1"/>
    </source>
</evidence>
<dbReference type="PANTHER" id="PTHR37315:SF1">
    <property type="entry name" value="UPF0311 PROTEIN BLR7842"/>
    <property type="match status" value="1"/>
</dbReference>
<dbReference type="Gene3D" id="2.40.160.20">
    <property type="match status" value="1"/>
</dbReference>
<dbReference type="Pfam" id="PF11578">
    <property type="entry name" value="DUF3237"/>
    <property type="match status" value="1"/>
</dbReference>
<dbReference type="EMBL" id="BAABKK010000027">
    <property type="protein sequence ID" value="GAA5199021.1"/>
    <property type="molecule type" value="Genomic_DNA"/>
</dbReference>
<comment type="similarity">
    <text evidence="1">Belongs to the UPF0311 family.</text>
</comment>
<name>A0ABP9SPU7_9MICC</name>
<gene>
    <name evidence="2" type="ORF">GCM10023346_37730</name>
</gene>
<protein>
    <recommendedName>
        <fullName evidence="1">UPF0311 protein GCM10023346_37730</fullName>
    </recommendedName>
</protein>
<dbReference type="InterPro" id="IPR020915">
    <property type="entry name" value="UPF0311"/>
</dbReference>
<sequence length="157" mass="17455">MTADRTAAPGLSFFAEVSVDVGPPVDVGTTPEGHRRIVPITGGSFHGSRVTGKVLPGGADYQILRSRELTELDARYALETDAGLRIYVHNTALRHGTEEDIERLNRGEHVDPDRIYFRCWPRLTSSAPELAWLNNRLAIGTAERHPDRVVVRIFLID</sequence>
<dbReference type="RefSeq" id="WP_345451650.1">
    <property type="nucleotide sequence ID" value="NZ_BAABKK010000027.1"/>
</dbReference>
<evidence type="ECO:0000256" key="1">
    <source>
        <dbReference type="HAMAP-Rule" id="MF_00775"/>
    </source>
</evidence>
<evidence type="ECO:0000313" key="3">
    <source>
        <dbReference type="Proteomes" id="UP001500200"/>
    </source>
</evidence>
<dbReference type="Proteomes" id="UP001500200">
    <property type="component" value="Unassembled WGS sequence"/>
</dbReference>
<accession>A0ABP9SPU7</accession>
<reference evidence="3" key="1">
    <citation type="journal article" date="2019" name="Int. J. Syst. Evol. Microbiol.">
        <title>The Global Catalogue of Microorganisms (GCM) 10K type strain sequencing project: providing services to taxonomists for standard genome sequencing and annotation.</title>
        <authorList>
            <consortium name="The Broad Institute Genomics Platform"/>
            <consortium name="The Broad Institute Genome Sequencing Center for Infectious Disease"/>
            <person name="Wu L."/>
            <person name="Ma J."/>
        </authorList>
    </citation>
    <scope>NUCLEOTIDE SEQUENCE [LARGE SCALE GENOMIC DNA]</scope>
    <source>
        <strain evidence="3">JCM 18514</strain>
    </source>
</reference>
<dbReference type="PANTHER" id="PTHR37315">
    <property type="entry name" value="UPF0311 PROTEIN BLR7842"/>
    <property type="match status" value="1"/>
</dbReference>
<dbReference type="HAMAP" id="MF_00775">
    <property type="entry name" value="UPF0311"/>
    <property type="match status" value="1"/>
</dbReference>
<comment type="caution">
    <text evidence="2">The sequence shown here is derived from an EMBL/GenBank/DDBJ whole genome shotgun (WGS) entry which is preliminary data.</text>
</comment>